<dbReference type="Pfam" id="PF07833">
    <property type="entry name" value="Cu_amine_oxidN1"/>
    <property type="match status" value="1"/>
</dbReference>
<sequence length="598" mass="67833">MDQRRRRRRRGRRQTRRRRKRNLLLKMIILIILIVGTIAALLLWKKYGPSKETADLNKYYGVENDNQLAIVVNNQIIDSKGMITDGKAYVEYSVVRDYINERFYWDPNENTLLYTLPNGVVSVGVGSKDYSVGKEKNSEEYVIVKAEGSTAYVALDFVKQYTNMDFEVYDKPSRVMVNTETGSVDVAQVKRDTQVRYQGGVKSPILTEVKKNDKVRVIEDEGDWKKVRTEDGFIGYIAKRSLKDVTKEKISRDFKEPEYTNISKDYTINMAWSNVTNSDANSGILQLIAQTKGLTTLSPTWFHVADTDGDLESIASTEVVNYAHQANIEVWAAIRDFDGGIDSYDESYELLSHTSSRTNLINQLISTALSTGIDGINVDFEKISEKCGEHYIQFIRELSVKCRQNGLVLSVDNYVPQAYNQQYHRKEQGVFADYVVIMGYDEHYGGSPEAGSVASYDYVKNGVEQTVKEVPSEKVISGIPFFTRVWKETPKTDAELAKAKGTDNEDYTMNVESTAYGMAEAQTVVEQVGVTAEWDDKTKQNYATWEADGSTYEVWLEDAESLAPKLQLIKDYNLAGSAAWRLGQETSDIWDVILKYVN</sequence>
<dbReference type="GO" id="GO:0016787">
    <property type="term" value="F:hydrolase activity"/>
    <property type="evidence" value="ECO:0007669"/>
    <property type="project" value="UniProtKB-KW"/>
</dbReference>
<reference evidence="4 5" key="1">
    <citation type="journal article" date="2021" name="ISME Commun">
        <title>Automated analysis of genomic sequences facilitates high-throughput and comprehensive description of bacteria.</title>
        <authorList>
            <person name="Hitch T.C.A."/>
        </authorList>
    </citation>
    <scope>NUCLEOTIDE SEQUENCE [LARGE SCALE GENOMIC DNA]</scope>
    <source>
        <strain evidence="4 5">Sanger_02</strain>
    </source>
</reference>
<dbReference type="PANTHER" id="PTHR46066">
    <property type="entry name" value="CHITINASE DOMAIN-CONTAINING PROTEIN 1 FAMILY MEMBER"/>
    <property type="match status" value="1"/>
</dbReference>
<dbReference type="InterPro" id="IPR017853">
    <property type="entry name" value="GH"/>
</dbReference>
<dbReference type="EMBL" id="JAOQJV010000012">
    <property type="protein sequence ID" value="MCU6700419.1"/>
    <property type="molecule type" value="Genomic_DNA"/>
</dbReference>
<feature type="domain" description="SH3b" evidence="2">
    <location>
        <begin position="179"/>
        <end position="249"/>
    </location>
</feature>
<dbReference type="InterPro" id="IPR011583">
    <property type="entry name" value="Chitinase_II/V-like_cat"/>
</dbReference>
<keyword evidence="5" id="KW-1185">Reference proteome</keyword>
<dbReference type="SMART" id="SM00636">
    <property type="entry name" value="Glyco_18"/>
    <property type="match status" value="1"/>
</dbReference>
<keyword evidence="1" id="KW-1133">Transmembrane helix</keyword>
<gene>
    <name evidence="4" type="ORF">OCV65_09280</name>
</gene>
<protein>
    <submittedName>
        <fullName evidence="4">Glycosyl hydrolase family 18 protein</fullName>
    </submittedName>
</protein>
<dbReference type="SUPFAM" id="SSF51445">
    <property type="entry name" value="(Trans)glycosidases"/>
    <property type="match status" value="1"/>
</dbReference>
<keyword evidence="1" id="KW-0812">Transmembrane</keyword>
<evidence type="ECO:0000256" key="1">
    <source>
        <dbReference type="SAM" id="Phobius"/>
    </source>
</evidence>
<dbReference type="Pfam" id="PF08239">
    <property type="entry name" value="SH3_3"/>
    <property type="match status" value="1"/>
</dbReference>
<comment type="caution">
    <text evidence="4">The sequence shown here is derived from an EMBL/GenBank/DDBJ whole genome shotgun (WGS) entry which is preliminary data.</text>
</comment>
<evidence type="ECO:0000313" key="5">
    <source>
        <dbReference type="Proteomes" id="UP001207605"/>
    </source>
</evidence>
<organism evidence="4 5">
    <name type="scientific">Dorea ammoniilytica</name>
    <dbReference type="NCBI Taxonomy" id="2981788"/>
    <lineage>
        <taxon>Bacteria</taxon>
        <taxon>Bacillati</taxon>
        <taxon>Bacillota</taxon>
        <taxon>Clostridia</taxon>
        <taxon>Lachnospirales</taxon>
        <taxon>Lachnospiraceae</taxon>
        <taxon>Dorea</taxon>
    </lineage>
</organism>
<dbReference type="Gene3D" id="3.10.50.10">
    <property type="match status" value="1"/>
</dbReference>
<name>A0ABT2S748_9FIRM</name>
<dbReference type="Gene3D" id="3.20.20.80">
    <property type="entry name" value="Glycosidases"/>
    <property type="match status" value="1"/>
</dbReference>
<keyword evidence="4" id="KW-0378">Hydrolase</keyword>
<feature type="transmembrane region" description="Helical" evidence="1">
    <location>
        <begin position="23"/>
        <end position="44"/>
    </location>
</feature>
<dbReference type="InterPro" id="IPR001223">
    <property type="entry name" value="Glyco_hydro18_cat"/>
</dbReference>
<dbReference type="Gene3D" id="2.30.30.40">
    <property type="entry name" value="SH3 Domains"/>
    <property type="match status" value="1"/>
</dbReference>
<accession>A0ABT2S748</accession>
<dbReference type="InterPro" id="IPR029070">
    <property type="entry name" value="Chitinase_insertion_sf"/>
</dbReference>
<evidence type="ECO:0000313" key="4">
    <source>
        <dbReference type="EMBL" id="MCU6700419.1"/>
    </source>
</evidence>
<dbReference type="InterPro" id="IPR012854">
    <property type="entry name" value="Cu_amine_oxidase-like_N"/>
</dbReference>
<dbReference type="Proteomes" id="UP001207605">
    <property type="component" value="Unassembled WGS sequence"/>
</dbReference>
<dbReference type="Pfam" id="PF00704">
    <property type="entry name" value="Glyco_hydro_18"/>
    <property type="match status" value="1"/>
</dbReference>
<dbReference type="InterPro" id="IPR003646">
    <property type="entry name" value="SH3-like_bac-type"/>
</dbReference>
<feature type="domain" description="GH18" evidence="3">
    <location>
        <begin position="266"/>
        <end position="598"/>
    </location>
</feature>
<dbReference type="PANTHER" id="PTHR46066:SF2">
    <property type="entry name" value="CHITINASE DOMAIN-CONTAINING PROTEIN 1"/>
    <property type="match status" value="1"/>
</dbReference>
<evidence type="ECO:0000259" key="2">
    <source>
        <dbReference type="PROSITE" id="PS51781"/>
    </source>
</evidence>
<dbReference type="RefSeq" id="WP_262581809.1">
    <property type="nucleotide sequence ID" value="NZ_JAOQJV010000012.1"/>
</dbReference>
<dbReference type="PROSITE" id="PS51781">
    <property type="entry name" value="SH3B"/>
    <property type="match status" value="1"/>
</dbReference>
<evidence type="ECO:0000259" key="3">
    <source>
        <dbReference type="PROSITE" id="PS51910"/>
    </source>
</evidence>
<dbReference type="PROSITE" id="PS51910">
    <property type="entry name" value="GH18_2"/>
    <property type="match status" value="1"/>
</dbReference>
<keyword evidence="1" id="KW-0472">Membrane</keyword>
<proteinExistence type="predicted"/>